<dbReference type="OrthoDB" id="1684927at2"/>
<dbReference type="Gene3D" id="3.30.457.10">
    <property type="entry name" value="Copper amine oxidase-like, N-terminal domain"/>
    <property type="match status" value="1"/>
</dbReference>
<dbReference type="Pfam" id="PF07833">
    <property type="entry name" value="Cu_amine_oxidN1"/>
    <property type="match status" value="1"/>
</dbReference>
<dbReference type="InterPro" id="IPR036582">
    <property type="entry name" value="Mao_N_sf"/>
</dbReference>
<feature type="domain" description="Copper amine oxidase-like N-terminal" evidence="1">
    <location>
        <begin position="243"/>
        <end position="324"/>
    </location>
</feature>
<dbReference type="EMBL" id="VDGH01000007">
    <property type="protein sequence ID" value="TQR12539.1"/>
    <property type="molecule type" value="Genomic_DNA"/>
</dbReference>
<dbReference type="AlphaFoldDB" id="A0A544T529"/>
<sequence>MKECFIFLCNVFLGWSSNLMNRRKRSDTMKKRSIIAVALLVAGFGFYQPVANAQSEKETIAEQKDTSNFMNASGVIKDVETKDGIVTLTVESEEKDPQITILKLNDDTLLFNSGSTKAVQKEAFQKGQHIDAYYDKNKPMILIYPAQITPELVIVHDEEKIGSVKVSKFDKEFLSLDNELKLNIGKETILENEKGEKIEKEDLHGKELVVFYTITTRSIPAQTPPTKIIAINNLSPEMKDIQTVIEQDHFIQNGTKMIPLKTVGEHLGYVVLSYTRGNGNFLMLGNSSLIITVGDKTYSYNRSLRNFTEPPVIKNNKTYVSEDILEVLVP</sequence>
<dbReference type="SUPFAM" id="SSF55383">
    <property type="entry name" value="Copper amine oxidase, domain N"/>
    <property type="match status" value="1"/>
</dbReference>
<evidence type="ECO:0000313" key="2">
    <source>
        <dbReference type="EMBL" id="TQR12539.1"/>
    </source>
</evidence>
<evidence type="ECO:0000259" key="1">
    <source>
        <dbReference type="Pfam" id="PF07833"/>
    </source>
</evidence>
<evidence type="ECO:0000313" key="3">
    <source>
        <dbReference type="Proteomes" id="UP000317316"/>
    </source>
</evidence>
<accession>A0A544T529</accession>
<proteinExistence type="predicted"/>
<reference evidence="2 3" key="1">
    <citation type="submission" date="2019-05" db="EMBL/GenBank/DDBJ databases">
        <title>Psychrobacillus vulpis sp. nov., a new species isolated from feces of a red fox that inhabits in The Tablas de Daimiel Natural Park, Albacete, Spain.</title>
        <authorList>
            <person name="Rodriguez M."/>
            <person name="Reina J.C."/>
            <person name="Bejar V."/>
            <person name="Llamas I."/>
        </authorList>
    </citation>
    <scope>NUCLEOTIDE SEQUENCE [LARGE SCALE GENOMIC DNA]</scope>
    <source>
        <strain evidence="2 3">NEAU-3TGS17</strain>
    </source>
</reference>
<gene>
    <name evidence="2" type="ORF">FG382_13005</name>
</gene>
<protein>
    <submittedName>
        <fullName evidence="2">Copper amine oxidase N-terminal domain-containing protein</fullName>
    </submittedName>
</protein>
<organism evidence="2 3">
    <name type="scientific">Psychrobacillus lasiicapitis</name>
    <dbReference type="NCBI Taxonomy" id="1636719"/>
    <lineage>
        <taxon>Bacteria</taxon>
        <taxon>Bacillati</taxon>
        <taxon>Bacillota</taxon>
        <taxon>Bacilli</taxon>
        <taxon>Bacillales</taxon>
        <taxon>Bacillaceae</taxon>
        <taxon>Psychrobacillus</taxon>
    </lineage>
</organism>
<comment type="caution">
    <text evidence="2">The sequence shown here is derived from an EMBL/GenBank/DDBJ whole genome shotgun (WGS) entry which is preliminary data.</text>
</comment>
<keyword evidence="3" id="KW-1185">Reference proteome</keyword>
<dbReference type="InterPro" id="IPR012854">
    <property type="entry name" value="Cu_amine_oxidase-like_N"/>
</dbReference>
<name>A0A544T529_9BACI</name>
<dbReference type="Proteomes" id="UP000317316">
    <property type="component" value="Unassembled WGS sequence"/>
</dbReference>